<dbReference type="InterPro" id="IPR019963">
    <property type="entry name" value="FL_hydrolase_MqnB"/>
</dbReference>
<sequence length="256" mass="25412">MRLLVVTAVAAERDAAARGLHAANQARDTGDANVGLQRPLPGGYSLLRLAMARFGTDGVGVADLLDAGVGCAAAAAGTATALTAAQVAGEPYDLVVSAGIGGGFQPGAPIGSTVVADAIVAADLGAETAEGFVPVTELGFGTARHLPPARLSRTVADALGAAYGTVLTVSTITGTADTAAQLIDRHPTALAEAMEGFGVAEAAAGHVLPVLEIRTVSNAVGPRDRGAWRIGDALAALTEAFRELVPVLESEAASDG</sequence>
<gene>
    <name evidence="1" type="primary">mqnB</name>
    <name evidence="4" type="ORF">P2L57_37510</name>
</gene>
<dbReference type="SUPFAM" id="SSF53167">
    <property type="entry name" value="Purine and uridine phosphorylases"/>
    <property type="match status" value="1"/>
</dbReference>
<dbReference type="EC" id="3.2.2.26" evidence="1 2"/>
<dbReference type="NCBIfam" id="NF006087">
    <property type="entry name" value="PRK08236.1"/>
    <property type="match status" value="1"/>
</dbReference>
<name>A0ABT5ZBJ8_9ACTN</name>
<dbReference type="Pfam" id="PF01048">
    <property type="entry name" value="PNP_UDP_1"/>
    <property type="match status" value="1"/>
</dbReference>
<dbReference type="GO" id="GO:0016798">
    <property type="term" value="F:hydrolase activity, acting on glycosyl bonds"/>
    <property type="evidence" value="ECO:0007669"/>
    <property type="project" value="UniProtKB-KW"/>
</dbReference>
<evidence type="ECO:0000313" key="4">
    <source>
        <dbReference type="EMBL" id="MDF2261215.1"/>
    </source>
</evidence>
<dbReference type="CDD" id="cd17766">
    <property type="entry name" value="futalosine_nucleosidase_MqnB"/>
    <property type="match status" value="1"/>
</dbReference>
<keyword evidence="4" id="KW-0326">Glycosidase</keyword>
<comment type="similarity">
    <text evidence="1">Belongs to the PNP/UDP phosphorylase family. Futalosine hydrolase subfamily.</text>
</comment>
<dbReference type="InterPro" id="IPR000845">
    <property type="entry name" value="Nucleoside_phosphorylase_d"/>
</dbReference>
<dbReference type="InterPro" id="IPR035994">
    <property type="entry name" value="Nucleoside_phosphorylase_sf"/>
</dbReference>
<organism evidence="4 5">
    <name type="scientific">Streptantibioticus ferralitis</name>
    <dbReference type="NCBI Taxonomy" id="236510"/>
    <lineage>
        <taxon>Bacteria</taxon>
        <taxon>Bacillati</taxon>
        <taxon>Actinomycetota</taxon>
        <taxon>Actinomycetes</taxon>
        <taxon>Kitasatosporales</taxon>
        <taxon>Streptomycetaceae</taxon>
        <taxon>Streptantibioticus</taxon>
    </lineage>
</organism>
<dbReference type="Gene3D" id="3.40.50.1580">
    <property type="entry name" value="Nucleoside phosphorylase domain"/>
    <property type="match status" value="1"/>
</dbReference>
<comment type="pathway">
    <text evidence="1">Quinol/quinone metabolism; menaquinone biosynthesis.</text>
</comment>
<dbReference type="EMBL" id="JARHTQ010000050">
    <property type="protein sequence ID" value="MDF2261215.1"/>
    <property type="molecule type" value="Genomic_DNA"/>
</dbReference>
<keyword evidence="1" id="KW-0474">Menaquinone biosynthesis</keyword>
<reference evidence="4 5" key="1">
    <citation type="submission" date="2023-03" db="EMBL/GenBank/DDBJ databases">
        <title>Draft genome sequence of type strain Streptomyces ferralitis JCM 14344.</title>
        <authorList>
            <person name="Klaysubun C."/>
            <person name="Duangmal K."/>
        </authorList>
    </citation>
    <scope>NUCLEOTIDE SEQUENCE [LARGE SCALE GENOMIC DNA]</scope>
    <source>
        <strain evidence="4 5">JCM 14344</strain>
    </source>
</reference>
<dbReference type="RefSeq" id="WP_275822589.1">
    <property type="nucleotide sequence ID" value="NZ_BAAANM010000009.1"/>
</dbReference>
<dbReference type="PANTHER" id="PTHR46832:SF2">
    <property type="entry name" value="FUTALOSINE HYDROLASE"/>
    <property type="match status" value="1"/>
</dbReference>
<comment type="caution">
    <text evidence="4">The sequence shown here is derived from an EMBL/GenBank/DDBJ whole genome shotgun (WGS) entry which is preliminary data.</text>
</comment>
<proteinExistence type="inferred from homology"/>
<evidence type="ECO:0000313" key="5">
    <source>
        <dbReference type="Proteomes" id="UP001220022"/>
    </source>
</evidence>
<evidence type="ECO:0000256" key="1">
    <source>
        <dbReference type="HAMAP-Rule" id="MF_00991"/>
    </source>
</evidence>
<comment type="catalytic activity">
    <reaction evidence="1">
        <text>futalosine + H2O = dehypoxanthine futalosine + hypoxanthine</text>
        <dbReference type="Rhea" id="RHEA:25904"/>
        <dbReference type="ChEBI" id="CHEBI:15377"/>
        <dbReference type="ChEBI" id="CHEBI:17368"/>
        <dbReference type="ChEBI" id="CHEBI:58863"/>
        <dbReference type="ChEBI" id="CHEBI:58864"/>
        <dbReference type="EC" id="3.2.2.26"/>
    </reaction>
</comment>
<feature type="domain" description="Nucleoside phosphorylase" evidence="3">
    <location>
        <begin position="64"/>
        <end position="239"/>
    </location>
</feature>
<accession>A0ABT5ZBJ8</accession>
<protein>
    <recommendedName>
        <fullName evidence="1 2">Futalosine hydrolase</fullName>
        <shortName evidence="1">FL hydrolase</shortName>
        <ecNumber evidence="1 2">3.2.2.26</ecNumber>
    </recommendedName>
    <alternativeName>
        <fullName evidence="1">Futalosine nucleosidase</fullName>
    </alternativeName>
    <alternativeName>
        <fullName evidence="1">Menaquinone biosynthetic enzyme MqnB</fullName>
    </alternativeName>
</protein>
<evidence type="ECO:0000259" key="3">
    <source>
        <dbReference type="Pfam" id="PF01048"/>
    </source>
</evidence>
<dbReference type="NCBIfam" id="TIGR03664">
    <property type="entry name" value="fut_nucase"/>
    <property type="match status" value="1"/>
</dbReference>
<dbReference type="Proteomes" id="UP001220022">
    <property type="component" value="Unassembled WGS sequence"/>
</dbReference>
<evidence type="ECO:0000256" key="2">
    <source>
        <dbReference type="NCBIfam" id="TIGR03664"/>
    </source>
</evidence>
<dbReference type="PANTHER" id="PTHR46832">
    <property type="entry name" value="5'-METHYLTHIOADENOSINE/S-ADENOSYLHOMOCYSTEINE NUCLEOSIDASE"/>
    <property type="match status" value="1"/>
</dbReference>
<keyword evidence="5" id="KW-1185">Reference proteome</keyword>
<keyword evidence="1 4" id="KW-0378">Hydrolase</keyword>
<comment type="function">
    <text evidence="1">Catalyzes the hydrolysis of futalosine (FL) to dehypoxanthine futalosine (DHFL) and hypoxanthine, a step in the biosynthesis of menaquinone (MK, vitamin K2).</text>
</comment>
<dbReference type="HAMAP" id="MF_00991">
    <property type="entry name" value="MqnB"/>
    <property type="match status" value="1"/>
</dbReference>